<dbReference type="PANTHER" id="PTHR24221:SF654">
    <property type="entry name" value="ATP-BINDING CASSETTE SUB-FAMILY B MEMBER 6"/>
    <property type="match status" value="1"/>
</dbReference>
<keyword evidence="6" id="KW-1185">Reference proteome</keyword>
<keyword evidence="5" id="KW-0378">Hydrolase</keyword>
<protein>
    <submittedName>
        <fullName evidence="5">P-loop containing nucleoside triphosphate hydrolase protein</fullName>
    </submittedName>
</protein>
<dbReference type="PROSITE" id="PS50893">
    <property type="entry name" value="ABC_TRANSPORTER_2"/>
    <property type="match status" value="1"/>
</dbReference>
<evidence type="ECO:0000256" key="2">
    <source>
        <dbReference type="ARBA" id="ARBA00022840"/>
    </source>
</evidence>
<keyword evidence="1" id="KW-0547">Nucleotide-binding</keyword>
<dbReference type="GeneID" id="66109351"/>
<dbReference type="Pfam" id="PF00005">
    <property type="entry name" value="ABC_tran"/>
    <property type="match status" value="1"/>
</dbReference>
<dbReference type="InterPro" id="IPR027417">
    <property type="entry name" value="P-loop_NTPase"/>
</dbReference>
<evidence type="ECO:0000313" key="5">
    <source>
        <dbReference type="EMBL" id="KAG7442478.1"/>
    </source>
</evidence>
<dbReference type="InterPro" id="IPR003593">
    <property type="entry name" value="AAA+_ATPase"/>
</dbReference>
<dbReference type="PANTHER" id="PTHR24221">
    <property type="entry name" value="ATP-BINDING CASSETTE SUB-FAMILY B"/>
    <property type="match status" value="1"/>
</dbReference>
<evidence type="ECO:0000259" key="4">
    <source>
        <dbReference type="PROSITE" id="PS50893"/>
    </source>
</evidence>
<dbReference type="SMART" id="SM00382">
    <property type="entry name" value="AAA"/>
    <property type="match status" value="1"/>
</dbReference>
<reference evidence="5" key="1">
    <citation type="submission" date="2020-11" db="EMBL/GenBank/DDBJ databases">
        <title>Adaptations for nitrogen fixation in a non-lichenized fungal sporocarp promotes dispersal by wood-feeding termites.</title>
        <authorList>
            <consortium name="DOE Joint Genome Institute"/>
            <person name="Koch R.A."/>
            <person name="Yoon G."/>
            <person name="Arayal U."/>
            <person name="Lail K."/>
            <person name="Amirebrahimi M."/>
            <person name="Labutti K."/>
            <person name="Lipzen A."/>
            <person name="Riley R."/>
            <person name="Barry K."/>
            <person name="Henrissat B."/>
            <person name="Grigoriev I.V."/>
            <person name="Herr J.R."/>
            <person name="Aime M.C."/>
        </authorList>
    </citation>
    <scope>NUCLEOTIDE SEQUENCE</scope>
    <source>
        <strain evidence="5">MCA 3950</strain>
    </source>
</reference>
<comment type="similarity">
    <text evidence="3">Belongs to the ABC transporter superfamily. ABCB family. Heavy Metal importer (TC 3.A.1.210) subfamily.</text>
</comment>
<evidence type="ECO:0000256" key="3">
    <source>
        <dbReference type="ARBA" id="ARBA00024363"/>
    </source>
</evidence>
<dbReference type="Gene3D" id="3.40.50.300">
    <property type="entry name" value="P-loop containing nucleotide triphosphate hydrolases"/>
    <property type="match status" value="1"/>
</dbReference>
<accession>A0A9P7VKY8</accession>
<dbReference type="RefSeq" id="XP_043035978.1">
    <property type="nucleotide sequence ID" value="XM_043187054.1"/>
</dbReference>
<feature type="domain" description="ABC transporter" evidence="4">
    <location>
        <begin position="223"/>
        <end position="499"/>
    </location>
</feature>
<sequence>MLSFFSTITSMCANFILIVRTSRELGHPLFALACILKPLYDSSYTHILWGFDYFYHVENKDFIHMQAVASLTEEDHRSEVLAGGLSDYIIAEYAKSSNRVGNLPTARPESQYGLPSTPFPDILSALLGRAPIMYLALFAIVNPSVFSVTTFAILQQYSANLQLSLKFLLNGIRQFRHECQQITSLYDSLKMPAALSDGYLAYPPRSGSKSEKVQSEVSRGMSFDVREVCFSYPNGTSALTNVSLSIKSGQLVAIVGTNGSGKSTLMKLLTRMVEPTSGTILVDGNNMADYRLSDFRQATASFMQDHGIFPLSFLENICMGNVDAVGCDDDEVMDAVRKGGAEDILTGLAEGQDTVLGGPNDYRFGAFSMNEDDDDDDDKKPNPLLARWEGLPQAVLTSGGEKQRIIAARTFMRFNSGKVSFVAVDEASSAIDAAGEMQLFDNLIKERKAKTLVIVTHRFGPVTRQADLILCMKDGTLCESGRHDELLALGGEYAKLYTIQAGAFTTVDVDGDSNA</sequence>
<organism evidence="5 6">
    <name type="scientific">Guyanagaster necrorhizus</name>
    <dbReference type="NCBI Taxonomy" id="856835"/>
    <lineage>
        <taxon>Eukaryota</taxon>
        <taxon>Fungi</taxon>
        <taxon>Dikarya</taxon>
        <taxon>Basidiomycota</taxon>
        <taxon>Agaricomycotina</taxon>
        <taxon>Agaricomycetes</taxon>
        <taxon>Agaricomycetidae</taxon>
        <taxon>Agaricales</taxon>
        <taxon>Marasmiineae</taxon>
        <taxon>Physalacriaceae</taxon>
        <taxon>Guyanagaster</taxon>
    </lineage>
</organism>
<dbReference type="SUPFAM" id="SSF52540">
    <property type="entry name" value="P-loop containing nucleoside triphosphate hydrolases"/>
    <property type="match status" value="1"/>
</dbReference>
<comment type="caution">
    <text evidence="5">The sequence shown here is derived from an EMBL/GenBank/DDBJ whole genome shotgun (WGS) entry which is preliminary data.</text>
</comment>
<dbReference type="GO" id="GO:0005524">
    <property type="term" value="F:ATP binding"/>
    <property type="evidence" value="ECO:0007669"/>
    <property type="project" value="UniProtKB-KW"/>
</dbReference>
<evidence type="ECO:0000313" key="6">
    <source>
        <dbReference type="Proteomes" id="UP000812287"/>
    </source>
</evidence>
<gene>
    <name evidence="5" type="ORF">BT62DRAFT_936037</name>
</gene>
<evidence type="ECO:0000256" key="1">
    <source>
        <dbReference type="ARBA" id="ARBA00022741"/>
    </source>
</evidence>
<name>A0A9P7VKY8_9AGAR</name>
<dbReference type="Proteomes" id="UP000812287">
    <property type="component" value="Unassembled WGS sequence"/>
</dbReference>
<proteinExistence type="inferred from homology"/>
<dbReference type="InterPro" id="IPR003439">
    <property type="entry name" value="ABC_transporter-like_ATP-bd"/>
</dbReference>
<dbReference type="EMBL" id="MU250551">
    <property type="protein sequence ID" value="KAG7442478.1"/>
    <property type="molecule type" value="Genomic_DNA"/>
</dbReference>
<dbReference type="GO" id="GO:0016887">
    <property type="term" value="F:ATP hydrolysis activity"/>
    <property type="evidence" value="ECO:0007669"/>
    <property type="project" value="InterPro"/>
</dbReference>
<dbReference type="AlphaFoldDB" id="A0A9P7VKY8"/>
<dbReference type="OrthoDB" id="6500128at2759"/>
<dbReference type="GO" id="GO:0034040">
    <property type="term" value="F:ATPase-coupled lipid transmembrane transporter activity"/>
    <property type="evidence" value="ECO:0007669"/>
    <property type="project" value="TreeGrafter"/>
</dbReference>
<dbReference type="InterPro" id="IPR039421">
    <property type="entry name" value="Type_1_exporter"/>
</dbReference>
<keyword evidence="2" id="KW-0067">ATP-binding</keyword>